<keyword evidence="2" id="KW-1185">Reference proteome</keyword>
<organism evidence="1 2">
    <name type="scientific">Vitrella brassicaformis (strain CCMP3155)</name>
    <dbReference type="NCBI Taxonomy" id="1169540"/>
    <lineage>
        <taxon>Eukaryota</taxon>
        <taxon>Sar</taxon>
        <taxon>Alveolata</taxon>
        <taxon>Colpodellida</taxon>
        <taxon>Vitrellaceae</taxon>
        <taxon>Vitrella</taxon>
    </lineage>
</organism>
<gene>
    <name evidence="1" type="ORF">Vbra_20208</name>
</gene>
<accession>A0A0G4ECU8</accession>
<protein>
    <submittedName>
        <fullName evidence="1">Uncharacterized protein</fullName>
    </submittedName>
</protein>
<sequence length="557" mass="61761">MAVEAVFKELPVQASLPVIGALPASPPSGLLTQHEGGSHARIFTTADAPHLLWKTVPLEDMEGMSDEEEEKWRVLRQERRVMLAVEKRSNNLGIPPDRRPFLPLLAHHTDLRSPAAMFASPSPANAPVTPEEAAAMSRVFAIQMPKLNMSVYGDLRKVLPWCAAICGAIRSSQLHQPHTQALLKDLALHQPHTQALLKDLALLLLRGLVRLHNAAILLEILAEDNMSSDALVPILDRIPAVRVDRSTGEVSLLGELKDLLIRQPAPIITDDSSSIACDERMIDLGHCLRHKPTTHPPPTSIGRLPILASIAKEDQEYDQMWTITPHHHAPEFSVMLAKQWAGQRAKRREQEASGVEEVYRDGWDVGCGLTDDGEVDQVEARAGQLLGAMQERGLDVEEPQEDGTVKAKMWIGEAAIVGGLGLETLSVLVGELLHDHMERLSPPPRGADKDCHRRRLSILNGLFWEDTLTRALPVVSEESRSLFQRPEPCMQWARDVGSKLRELVVDSLRPMPWERMERLPKGLIDMDARLHEMEEMVLAAHWGATSPSFPAPITDAN</sequence>
<dbReference type="InParanoid" id="A0A0G4ECU8"/>
<proteinExistence type="predicted"/>
<dbReference type="EMBL" id="CDMY01000158">
    <property type="protein sequence ID" value="CEL93375.1"/>
    <property type="molecule type" value="Genomic_DNA"/>
</dbReference>
<dbReference type="VEuPathDB" id="CryptoDB:Vbra_20208"/>
<dbReference type="AlphaFoldDB" id="A0A0G4ECU8"/>
<name>A0A0G4ECU8_VITBC</name>
<dbReference type="PhylomeDB" id="A0A0G4ECU8"/>
<dbReference type="Proteomes" id="UP000041254">
    <property type="component" value="Unassembled WGS sequence"/>
</dbReference>
<evidence type="ECO:0000313" key="2">
    <source>
        <dbReference type="Proteomes" id="UP000041254"/>
    </source>
</evidence>
<reference evidence="1 2" key="1">
    <citation type="submission" date="2014-11" db="EMBL/GenBank/DDBJ databases">
        <authorList>
            <person name="Zhu J."/>
            <person name="Qi W."/>
            <person name="Song R."/>
        </authorList>
    </citation>
    <scope>NUCLEOTIDE SEQUENCE [LARGE SCALE GENOMIC DNA]</scope>
</reference>
<evidence type="ECO:0000313" key="1">
    <source>
        <dbReference type="EMBL" id="CEL93375.1"/>
    </source>
</evidence>